<comment type="similarity">
    <text evidence="3">Belongs to the transpeptidase family.</text>
</comment>
<dbReference type="InterPro" id="IPR001460">
    <property type="entry name" value="PCN-bd_Tpept"/>
</dbReference>
<keyword evidence="11" id="KW-1185">Reference proteome</keyword>
<gene>
    <name evidence="10" type="ORF">IEO70_14465</name>
</gene>
<dbReference type="PANTHER" id="PTHR30627:SF24">
    <property type="entry name" value="PENICILLIN-BINDING PROTEIN 4B"/>
    <property type="match status" value="1"/>
</dbReference>
<evidence type="ECO:0000256" key="7">
    <source>
        <dbReference type="SAM" id="Phobius"/>
    </source>
</evidence>
<comment type="pathway">
    <text evidence="2">Cell wall biogenesis; peptidoglycan biosynthesis.</text>
</comment>
<dbReference type="GO" id="GO:0071555">
    <property type="term" value="P:cell wall organization"/>
    <property type="evidence" value="ECO:0007669"/>
    <property type="project" value="TreeGrafter"/>
</dbReference>
<dbReference type="Gene3D" id="3.40.710.10">
    <property type="entry name" value="DD-peptidase/beta-lactamase superfamily"/>
    <property type="match status" value="1"/>
</dbReference>
<feature type="domain" description="Penicillin-binding protein dimerisation" evidence="9">
    <location>
        <begin position="61"/>
        <end position="204"/>
    </location>
</feature>
<evidence type="ECO:0000313" key="11">
    <source>
        <dbReference type="Proteomes" id="UP000602076"/>
    </source>
</evidence>
<evidence type="ECO:0000313" key="10">
    <source>
        <dbReference type="EMBL" id="MBD3109548.1"/>
    </source>
</evidence>
<dbReference type="InterPro" id="IPR012338">
    <property type="entry name" value="Beta-lactam/transpept-like"/>
</dbReference>
<keyword evidence="5 7" id="KW-0472">Membrane</keyword>
<dbReference type="EMBL" id="JACXSI010000037">
    <property type="protein sequence ID" value="MBD3109548.1"/>
    <property type="molecule type" value="Genomic_DNA"/>
</dbReference>
<dbReference type="InterPro" id="IPR050515">
    <property type="entry name" value="Beta-lactam/transpept"/>
</dbReference>
<evidence type="ECO:0000256" key="6">
    <source>
        <dbReference type="ARBA" id="ARBA00034000"/>
    </source>
</evidence>
<name>A0A927CXI4_9BACI</name>
<accession>A0A927CXI4</accession>
<dbReference type="Pfam" id="PF03717">
    <property type="entry name" value="PBP_dimer"/>
    <property type="match status" value="1"/>
</dbReference>
<comment type="subcellular location">
    <subcellularLocation>
        <location evidence="1">Membrane</location>
    </subcellularLocation>
</comment>
<feature type="domain" description="Penicillin-binding protein transpeptidase" evidence="8">
    <location>
        <begin position="263"/>
        <end position="569"/>
    </location>
</feature>
<dbReference type="GO" id="GO:0008658">
    <property type="term" value="F:penicillin binding"/>
    <property type="evidence" value="ECO:0007669"/>
    <property type="project" value="InterPro"/>
</dbReference>
<evidence type="ECO:0000256" key="4">
    <source>
        <dbReference type="ARBA" id="ARBA00012448"/>
    </source>
</evidence>
<comment type="catalytic activity">
    <reaction evidence="6">
        <text>Preferential cleavage: (Ac)2-L-Lys-D-Ala-|-D-Ala. Also transpeptidation of peptidyl-alanyl moieties that are N-acyl substituents of D-alanine.</text>
        <dbReference type="EC" id="3.4.16.4"/>
    </reaction>
</comment>
<dbReference type="SUPFAM" id="SSF56519">
    <property type="entry name" value="Penicillin binding protein dimerisation domain"/>
    <property type="match status" value="1"/>
</dbReference>
<evidence type="ECO:0000259" key="8">
    <source>
        <dbReference type="Pfam" id="PF00905"/>
    </source>
</evidence>
<evidence type="ECO:0000256" key="5">
    <source>
        <dbReference type="ARBA" id="ARBA00023136"/>
    </source>
</evidence>
<dbReference type="Proteomes" id="UP000602076">
    <property type="component" value="Unassembled WGS sequence"/>
</dbReference>
<sequence>MLKKKRVMWIAVFILSGLCILVIRLMNIQLISTESYSKHQINLLEASVEQRVQSIVLDDGRGKFYDRSGDLLNYEQVPALILFPFLKTMKWPVEELAGLLNISVSQLENAITEADEPFVYQMNGKPISLTERQMEQINGLKIPGVYASYQMVPNERPLASQLIGGLTHSDEEKKKRYTDRTDLQYIQIGDRGLQQRFDEFLLSQGESKLVYHVDGIGGPLFGLQVKYLSPGNPLYPVQVITTLDKEMQRAAENLLDDLNVKKGGLVLIDVQTSEIRALASRPEVDLSNPYKGEGAKNWMFTQSTVGSVFKTVVAAAAIQEGLIDPNHLYNCDLTINGSVETNRPLGMLNFSDSFAQSCNTTFAELGVKLAEKDPLLLENYSKKLHLIGQSGWRGKLYHSDFWQLQSEEAGRVWSNEEYKKDPKLVAQTAIGQQDVQATPLAVANMMATIARDGKAKMVKAVSRVQYANGTTVADFRDQNLAGGSISETTAQSMQQLLSKVVESGTGSSLNSLPVKVAGKSGTAQTNVETGKINTWFAGYFPVENPKYALVAVKLDSSQQEQHATSVFKEYVQKISELEAAKEDN</sequence>
<evidence type="ECO:0000256" key="2">
    <source>
        <dbReference type="ARBA" id="ARBA00004752"/>
    </source>
</evidence>
<dbReference type="Pfam" id="PF00905">
    <property type="entry name" value="Transpeptidase"/>
    <property type="match status" value="1"/>
</dbReference>
<reference evidence="10" key="1">
    <citation type="submission" date="2020-09" db="EMBL/GenBank/DDBJ databases">
        <title>Bacillus faecalis sp. nov., a moderately halophilic bacterium isolated from cow faeces.</title>
        <authorList>
            <person name="Jiang L."/>
            <person name="Lee J."/>
        </authorList>
    </citation>
    <scope>NUCLEOTIDE SEQUENCE</scope>
    <source>
        <strain evidence="10">AGMB 02131</strain>
    </source>
</reference>
<dbReference type="InterPro" id="IPR036138">
    <property type="entry name" value="PBP_dimer_sf"/>
</dbReference>
<dbReference type="GO" id="GO:0005886">
    <property type="term" value="C:plasma membrane"/>
    <property type="evidence" value="ECO:0007669"/>
    <property type="project" value="TreeGrafter"/>
</dbReference>
<evidence type="ECO:0000256" key="3">
    <source>
        <dbReference type="ARBA" id="ARBA00007171"/>
    </source>
</evidence>
<keyword evidence="7" id="KW-0812">Transmembrane</keyword>
<evidence type="ECO:0000259" key="9">
    <source>
        <dbReference type="Pfam" id="PF03717"/>
    </source>
</evidence>
<dbReference type="AlphaFoldDB" id="A0A927CXI4"/>
<protein>
    <recommendedName>
        <fullName evidence="4">serine-type D-Ala-D-Ala carboxypeptidase</fullName>
        <ecNumber evidence="4">3.4.16.4</ecNumber>
    </recommendedName>
</protein>
<organism evidence="10 11">
    <name type="scientific">Peribacillus faecalis</name>
    <dbReference type="NCBI Taxonomy" id="2772559"/>
    <lineage>
        <taxon>Bacteria</taxon>
        <taxon>Bacillati</taxon>
        <taxon>Bacillota</taxon>
        <taxon>Bacilli</taxon>
        <taxon>Bacillales</taxon>
        <taxon>Bacillaceae</taxon>
        <taxon>Peribacillus</taxon>
    </lineage>
</organism>
<feature type="transmembrane region" description="Helical" evidence="7">
    <location>
        <begin position="7"/>
        <end position="26"/>
    </location>
</feature>
<dbReference type="SUPFAM" id="SSF56601">
    <property type="entry name" value="beta-lactamase/transpeptidase-like"/>
    <property type="match status" value="1"/>
</dbReference>
<dbReference type="RefSeq" id="WP_190999086.1">
    <property type="nucleotide sequence ID" value="NZ_JACXSI010000037.1"/>
</dbReference>
<dbReference type="GO" id="GO:0009002">
    <property type="term" value="F:serine-type D-Ala-D-Ala carboxypeptidase activity"/>
    <property type="evidence" value="ECO:0007669"/>
    <property type="project" value="UniProtKB-EC"/>
</dbReference>
<comment type="caution">
    <text evidence="10">The sequence shown here is derived from an EMBL/GenBank/DDBJ whole genome shotgun (WGS) entry which is preliminary data.</text>
</comment>
<keyword evidence="7" id="KW-1133">Transmembrane helix</keyword>
<evidence type="ECO:0000256" key="1">
    <source>
        <dbReference type="ARBA" id="ARBA00004370"/>
    </source>
</evidence>
<dbReference type="Gene3D" id="3.90.1310.10">
    <property type="entry name" value="Penicillin-binding protein 2a (Domain 2)"/>
    <property type="match status" value="1"/>
</dbReference>
<dbReference type="InterPro" id="IPR005311">
    <property type="entry name" value="PBP_dimer"/>
</dbReference>
<dbReference type="GO" id="GO:0071972">
    <property type="term" value="F:peptidoglycan L,D-transpeptidase activity"/>
    <property type="evidence" value="ECO:0007669"/>
    <property type="project" value="TreeGrafter"/>
</dbReference>
<dbReference type="PANTHER" id="PTHR30627">
    <property type="entry name" value="PEPTIDOGLYCAN D,D-TRANSPEPTIDASE"/>
    <property type="match status" value="1"/>
</dbReference>
<dbReference type="EC" id="3.4.16.4" evidence="4"/>
<proteinExistence type="inferred from homology"/>